<feature type="transmembrane region" description="Helical" evidence="7">
    <location>
        <begin position="67"/>
        <end position="87"/>
    </location>
</feature>
<evidence type="ECO:0000256" key="4">
    <source>
        <dbReference type="ARBA" id="ARBA00022692"/>
    </source>
</evidence>
<evidence type="ECO:0000313" key="10">
    <source>
        <dbReference type="Proteomes" id="UP000192050"/>
    </source>
</evidence>
<evidence type="ECO:0000256" key="3">
    <source>
        <dbReference type="ARBA" id="ARBA00022475"/>
    </source>
</evidence>
<keyword evidence="4 7" id="KW-0812">Transmembrane</keyword>
<dbReference type="OrthoDB" id="57451at2157"/>
<reference evidence="9 10" key="1">
    <citation type="submission" date="2011-10" db="EMBL/GenBank/DDBJ databases">
        <title>Metabolic and evolutionary patterns in the extreme acidophile Ferroplasma acidiphilum.</title>
        <authorList>
            <person name="Golyshina O.V."/>
            <person name="Kozyavkin S.A."/>
            <person name="Tatusov R.L."/>
            <person name="Slesarev A.I."/>
            <person name="Golyshin P.N."/>
        </authorList>
    </citation>
    <scope>NUCLEOTIDE SEQUENCE [LARGE SCALE GENOMIC DNA]</scope>
    <source>
        <strain evidence="10">Y</strain>
    </source>
</reference>
<feature type="transmembrane region" description="Helical" evidence="7">
    <location>
        <begin position="204"/>
        <end position="229"/>
    </location>
</feature>
<evidence type="ECO:0000256" key="5">
    <source>
        <dbReference type="ARBA" id="ARBA00022989"/>
    </source>
</evidence>
<dbReference type="InterPro" id="IPR000515">
    <property type="entry name" value="MetI-like"/>
</dbReference>
<feature type="domain" description="ABC transmembrane type-1" evidence="8">
    <location>
        <begin position="63"/>
        <end position="254"/>
    </location>
</feature>
<feature type="transmembrane region" description="Helical" evidence="7">
    <location>
        <begin position="7"/>
        <end position="28"/>
    </location>
</feature>
<dbReference type="PANTHER" id="PTHR32243:SF18">
    <property type="entry name" value="INNER MEMBRANE ABC TRANSPORTER PERMEASE PROTEIN YCJP"/>
    <property type="match status" value="1"/>
</dbReference>
<feature type="transmembrane region" description="Helical" evidence="7">
    <location>
        <begin position="127"/>
        <end position="150"/>
    </location>
</feature>
<keyword evidence="10" id="KW-1185">Reference proteome</keyword>
<dbReference type="GeneID" id="31676526"/>
<dbReference type="GO" id="GO:0055085">
    <property type="term" value="P:transmembrane transport"/>
    <property type="evidence" value="ECO:0007669"/>
    <property type="project" value="InterPro"/>
</dbReference>
<accession>A0A1V0N434</accession>
<feature type="transmembrane region" description="Helical" evidence="7">
    <location>
        <begin position="236"/>
        <end position="254"/>
    </location>
</feature>
<keyword evidence="2 7" id="KW-0813">Transport</keyword>
<dbReference type="InterPro" id="IPR050901">
    <property type="entry name" value="BP-dep_ABC_trans_perm"/>
</dbReference>
<keyword evidence="9" id="KW-0762">Sugar transport</keyword>
<evidence type="ECO:0000256" key="2">
    <source>
        <dbReference type="ARBA" id="ARBA00022448"/>
    </source>
</evidence>
<dbReference type="Gene3D" id="1.10.3720.10">
    <property type="entry name" value="MetI-like"/>
    <property type="match status" value="1"/>
</dbReference>
<dbReference type="PROSITE" id="PS50928">
    <property type="entry name" value="ABC_TM1"/>
    <property type="match status" value="1"/>
</dbReference>
<dbReference type="RefSeq" id="WP_081142375.1">
    <property type="nucleotide sequence ID" value="NZ_CP015363.1"/>
</dbReference>
<evidence type="ECO:0000313" key="9">
    <source>
        <dbReference type="EMBL" id="ARD84908.1"/>
    </source>
</evidence>
<feature type="transmembrane region" description="Helical" evidence="7">
    <location>
        <begin position="99"/>
        <end position="121"/>
    </location>
</feature>
<dbReference type="InterPro" id="IPR035906">
    <property type="entry name" value="MetI-like_sf"/>
</dbReference>
<keyword evidence="3" id="KW-1003">Cell membrane</keyword>
<comment type="similarity">
    <text evidence="7">Belongs to the binding-protein-dependent transport system permease family.</text>
</comment>
<dbReference type="KEGG" id="fai:FAD_1027"/>
<dbReference type="SUPFAM" id="SSF161098">
    <property type="entry name" value="MetI-like"/>
    <property type="match status" value="1"/>
</dbReference>
<dbReference type="AlphaFoldDB" id="A0A1V0N434"/>
<evidence type="ECO:0000256" key="1">
    <source>
        <dbReference type="ARBA" id="ARBA00004651"/>
    </source>
</evidence>
<feature type="transmembrane region" description="Helical" evidence="7">
    <location>
        <begin position="177"/>
        <end position="198"/>
    </location>
</feature>
<dbReference type="EMBL" id="CP015363">
    <property type="protein sequence ID" value="ARD84908.1"/>
    <property type="molecule type" value="Genomic_DNA"/>
</dbReference>
<organism evidence="9 10">
    <name type="scientific">Ferroplasma acidiphilum</name>
    <dbReference type="NCBI Taxonomy" id="74969"/>
    <lineage>
        <taxon>Archaea</taxon>
        <taxon>Methanobacteriati</taxon>
        <taxon>Thermoplasmatota</taxon>
        <taxon>Thermoplasmata</taxon>
        <taxon>Thermoplasmatales</taxon>
        <taxon>Ferroplasmaceae</taxon>
        <taxon>Ferroplasma</taxon>
    </lineage>
</organism>
<dbReference type="Pfam" id="PF00528">
    <property type="entry name" value="BPD_transp_1"/>
    <property type="match status" value="1"/>
</dbReference>
<dbReference type="GO" id="GO:0005886">
    <property type="term" value="C:plasma membrane"/>
    <property type="evidence" value="ECO:0007669"/>
    <property type="project" value="UniProtKB-SubCell"/>
</dbReference>
<dbReference type="PANTHER" id="PTHR32243">
    <property type="entry name" value="MALTOSE TRANSPORT SYSTEM PERMEASE-RELATED"/>
    <property type="match status" value="1"/>
</dbReference>
<proteinExistence type="inferred from homology"/>
<protein>
    <submittedName>
        <fullName evidence="9">ABC-type sugar transporter, permease component</fullName>
    </submittedName>
</protein>
<dbReference type="Proteomes" id="UP000192050">
    <property type="component" value="Chromosome"/>
</dbReference>
<keyword evidence="6 7" id="KW-0472">Membrane</keyword>
<sequence length="268" mass="30470">MKLNKLLTYIVLSLLGILFVIPFIWLIVEAFSPLNNVGLTFPSYYTLKPFYSVLTNKIFINSIYEGLIQSFGGTFLSILFAIGPAYIFSRKRFRFRLPLLLGILLLTGFPVFSLLIPEYVFYVKESLYNNIIGVILFLGVLNVPIDIWILKNSFDQIPQAIEKASYIDGASNLKSMLYIFLPLAMPIMAVLIILNFVINWGNFYVPYILLSSTHLFPISVEIYSFFGAYNVQYNELAAFSIIYTIPAIILYIFSQKYMIKALSGGVKG</sequence>
<keyword evidence="5 7" id="KW-1133">Transmembrane helix</keyword>
<dbReference type="STRING" id="74969.FAD_1027"/>
<gene>
    <name evidence="9" type="ORF">FAD_1027</name>
</gene>
<evidence type="ECO:0000256" key="6">
    <source>
        <dbReference type="ARBA" id="ARBA00023136"/>
    </source>
</evidence>
<evidence type="ECO:0000259" key="8">
    <source>
        <dbReference type="PROSITE" id="PS50928"/>
    </source>
</evidence>
<evidence type="ECO:0000256" key="7">
    <source>
        <dbReference type="RuleBase" id="RU363032"/>
    </source>
</evidence>
<dbReference type="CDD" id="cd06261">
    <property type="entry name" value="TM_PBP2"/>
    <property type="match status" value="1"/>
</dbReference>
<comment type="subcellular location">
    <subcellularLocation>
        <location evidence="1 7">Cell membrane</location>
        <topology evidence="1 7">Multi-pass membrane protein</topology>
    </subcellularLocation>
</comment>
<name>A0A1V0N434_9ARCH</name>